<dbReference type="GO" id="GO:0005524">
    <property type="term" value="F:ATP binding"/>
    <property type="evidence" value="ECO:0007669"/>
    <property type="project" value="UniProtKB-KW"/>
</dbReference>
<dbReference type="InterPro" id="IPR003959">
    <property type="entry name" value="ATPase_AAA_core"/>
</dbReference>
<dbReference type="InterPro" id="IPR003593">
    <property type="entry name" value="AAA+_ATPase"/>
</dbReference>
<keyword evidence="2" id="KW-0547">Nucleotide-binding</keyword>
<accession>A0A6S6SH99</accession>
<dbReference type="EMBL" id="CACVAR010000125">
    <property type="protein sequence ID" value="CAA6804299.1"/>
    <property type="molecule type" value="Genomic_DNA"/>
</dbReference>
<dbReference type="SUPFAM" id="SSF52540">
    <property type="entry name" value="P-loop containing nucleoside triphosphate hydrolases"/>
    <property type="match status" value="1"/>
</dbReference>
<dbReference type="Gene3D" id="3.40.50.300">
    <property type="entry name" value="P-loop containing nucleotide triphosphate hydrolases"/>
    <property type="match status" value="2"/>
</dbReference>
<dbReference type="GO" id="GO:0016887">
    <property type="term" value="F:ATP hydrolysis activity"/>
    <property type="evidence" value="ECO:0007669"/>
    <property type="project" value="InterPro"/>
</dbReference>
<dbReference type="AlphaFoldDB" id="A0A6S6SH99"/>
<sequence>LHIEDYKMFKDFDIDFVDENDEALPIVVLAGVNGSGKTTLLESIFSLSSILFENALNNVLDKFFIEFELLNHIKKYTSEITHSDVKEVKKNILYFSVGQNLEDIKIFLPKYIASMVYEYEIPPVEVHKQVREYIDDILKELNPGIEFDSRDGEGNLFFRNKGGEDKFSIDNLSTGEKTLISKVLYMYLADIKDKVILIDEPELSLHPSWQNKVLKIYENFVEKNKCQIIIATHSPHIIGSAKPEYLRVLKKVDNKIEVAKYTKSYGLEFNKILTDIMGAETRVSDVSKRLSIIKSLIIKNDFDSDEFKTIWSDLEKLLGEDNIDLRLLKLEIASRKKNVSNN</sequence>
<gene>
    <name evidence="2" type="ORF">HELGO_WM13659</name>
</gene>
<organism evidence="2">
    <name type="scientific">uncultured Sulfurovum sp</name>
    <dbReference type="NCBI Taxonomy" id="269237"/>
    <lineage>
        <taxon>Bacteria</taxon>
        <taxon>Pseudomonadati</taxon>
        <taxon>Campylobacterota</taxon>
        <taxon>Epsilonproteobacteria</taxon>
        <taxon>Campylobacterales</taxon>
        <taxon>Sulfurovaceae</taxon>
        <taxon>Sulfurovum</taxon>
        <taxon>environmental samples</taxon>
    </lineage>
</organism>
<dbReference type="InterPro" id="IPR027417">
    <property type="entry name" value="P-loop_NTPase"/>
</dbReference>
<proteinExistence type="predicted"/>
<name>A0A6S6SH99_9BACT</name>
<dbReference type="Pfam" id="PF13304">
    <property type="entry name" value="AAA_21"/>
    <property type="match status" value="1"/>
</dbReference>
<dbReference type="InterPro" id="IPR051396">
    <property type="entry name" value="Bact_Antivir_Def_Nuclease"/>
</dbReference>
<keyword evidence="2" id="KW-0067">ATP-binding</keyword>
<feature type="domain" description="AAA+ ATPase" evidence="1">
    <location>
        <begin position="23"/>
        <end position="253"/>
    </location>
</feature>
<dbReference type="PANTHER" id="PTHR43581:SF4">
    <property type="entry name" value="ATP_GTP PHOSPHATASE"/>
    <property type="match status" value="1"/>
</dbReference>
<feature type="non-terminal residue" evidence="2">
    <location>
        <position position="1"/>
    </location>
</feature>
<dbReference type="PANTHER" id="PTHR43581">
    <property type="entry name" value="ATP/GTP PHOSPHATASE"/>
    <property type="match status" value="1"/>
</dbReference>
<evidence type="ECO:0000313" key="2">
    <source>
        <dbReference type="EMBL" id="CAA6804299.1"/>
    </source>
</evidence>
<dbReference type="SMART" id="SM00382">
    <property type="entry name" value="AAA"/>
    <property type="match status" value="1"/>
</dbReference>
<evidence type="ECO:0000259" key="1">
    <source>
        <dbReference type="SMART" id="SM00382"/>
    </source>
</evidence>
<reference evidence="2" key="1">
    <citation type="submission" date="2020-01" db="EMBL/GenBank/DDBJ databases">
        <authorList>
            <person name="Meier V. D."/>
            <person name="Meier V D."/>
        </authorList>
    </citation>
    <scope>NUCLEOTIDE SEQUENCE</scope>
    <source>
        <strain evidence="2">HLG_WM_MAG_03</strain>
    </source>
</reference>
<protein>
    <submittedName>
        <fullName evidence="2">ATP-binding protein</fullName>
    </submittedName>
</protein>